<evidence type="ECO:0000313" key="2">
    <source>
        <dbReference type="EMBL" id="KAL1265853.1"/>
    </source>
</evidence>
<name>A0ABR3MMK0_9TELE</name>
<evidence type="ECO:0000313" key="3">
    <source>
        <dbReference type="Proteomes" id="UP001558613"/>
    </source>
</evidence>
<organism evidence="2 3">
    <name type="scientific">Cirrhinus molitorella</name>
    <name type="common">mud carp</name>
    <dbReference type="NCBI Taxonomy" id="172907"/>
    <lineage>
        <taxon>Eukaryota</taxon>
        <taxon>Metazoa</taxon>
        <taxon>Chordata</taxon>
        <taxon>Craniata</taxon>
        <taxon>Vertebrata</taxon>
        <taxon>Euteleostomi</taxon>
        <taxon>Actinopterygii</taxon>
        <taxon>Neopterygii</taxon>
        <taxon>Teleostei</taxon>
        <taxon>Ostariophysi</taxon>
        <taxon>Cypriniformes</taxon>
        <taxon>Cyprinidae</taxon>
        <taxon>Labeoninae</taxon>
        <taxon>Labeonini</taxon>
        <taxon>Cirrhinus</taxon>
    </lineage>
</organism>
<protein>
    <submittedName>
        <fullName evidence="2">Uncharacterized protein</fullName>
    </submittedName>
</protein>
<dbReference type="Proteomes" id="UP001558613">
    <property type="component" value="Unassembled WGS sequence"/>
</dbReference>
<feature type="compositionally biased region" description="Basic and acidic residues" evidence="1">
    <location>
        <begin position="10"/>
        <end position="39"/>
    </location>
</feature>
<sequence>MCQSCQTGEGTRKGDAQNKGERVRGKKRGGDQKKERQEKSQALSVLWGCHIPSRGCRELCLRACREGLQVENDNHPGSAANLSALLCVSACVCVCVRENSGGPPCRERFRRRVEILL</sequence>
<accession>A0ABR3MMK0</accession>
<proteinExistence type="predicted"/>
<feature type="region of interest" description="Disordered" evidence="1">
    <location>
        <begin position="1"/>
        <end position="41"/>
    </location>
</feature>
<reference evidence="2 3" key="1">
    <citation type="submission" date="2023-09" db="EMBL/GenBank/DDBJ databases">
        <authorList>
            <person name="Wang M."/>
        </authorList>
    </citation>
    <scope>NUCLEOTIDE SEQUENCE [LARGE SCALE GENOMIC DNA]</scope>
    <source>
        <strain evidence="2">GT-2023</strain>
        <tissue evidence="2">Liver</tissue>
    </source>
</reference>
<dbReference type="EMBL" id="JAYMGO010000011">
    <property type="protein sequence ID" value="KAL1265853.1"/>
    <property type="molecule type" value="Genomic_DNA"/>
</dbReference>
<evidence type="ECO:0000256" key="1">
    <source>
        <dbReference type="SAM" id="MobiDB-lite"/>
    </source>
</evidence>
<comment type="caution">
    <text evidence="2">The sequence shown here is derived from an EMBL/GenBank/DDBJ whole genome shotgun (WGS) entry which is preliminary data.</text>
</comment>
<gene>
    <name evidence="2" type="ORF">QQF64_003880</name>
</gene>
<keyword evidence="3" id="KW-1185">Reference proteome</keyword>